<dbReference type="Proteomes" id="UP000181884">
    <property type="component" value="Unassembled WGS sequence"/>
</dbReference>
<feature type="transmembrane region" description="Helical" evidence="7">
    <location>
        <begin position="278"/>
        <end position="303"/>
    </location>
</feature>
<feature type="transmembrane region" description="Helical" evidence="7">
    <location>
        <begin position="12"/>
        <end position="28"/>
    </location>
</feature>
<feature type="transmembrane region" description="Helical" evidence="7">
    <location>
        <begin position="199"/>
        <end position="220"/>
    </location>
</feature>
<keyword evidence="5 7" id="KW-1133">Transmembrane helix</keyword>
<evidence type="ECO:0000256" key="3">
    <source>
        <dbReference type="ARBA" id="ARBA00022692"/>
    </source>
</evidence>
<evidence type="ECO:0000313" key="10">
    <source>
        <dbReference type="Proteomes" id="UP000181884"/>
    </source>
</evidence>
<reference evidence="9 10" key="1">
    <citation type="submission" date="2014-12" db="EMBL/GenBank/DDBJ databases">
        <title>Draft genome sequences of 29 type strains of Enterococci.</title>
        <authorList>
            <person name="Zhong Z."/>
            <person name="Sun Z."/>
            <person name="Liu W."/>
            <person name="Zhang W."/>
            <person name="Zhang H."/>
        </authorList>
    </citation>
    <scope>NUCLEOTIDE SEQUENCE [LARGE SCALE GENOMIC DNA]</scope>
    <source>
        <strain evidence="9 10">DSM 17029</strain>
    </source>
</reference>
<feature type="transmembrane region" description="Helical" evidence="7">
    <location>
        <begin position="335"/>
        <end position="354"/>
    </location>
</feature>
<feature type="transmembrane region" description="Helical" evidence="7">
    <location>
        <begin position="34"/>
        <end position="56"/>
    </location>
</feature>
<dbReference type="GO" id="GO:0055085">
    <property type="term" value="P:transmembrane transport"/>
    <property type="evidence" value="ECO:0007669"/>
    <property type="project" value="InterPro"/>
</dbReference>
<evidence type="ECO:0000259" key="8">
    <source>
        <dbReference type="Pfam" id="PF00324"/>
    </source>
</evidence>
<protein>
    <submittedName>
        <fullName evidence="9">Amino acid permease</fullName>
    </submittedName>
</protein>
<dbReference type="PANTHER" id="PTHR43495:SF5">
    <property type="entry name" value="GAMMA-AMINOBUTYRIC ACID PERMEASE"/>
    <property type="match status" value="1"/>
</dbReference>
<feature type="transmembrane region" description="Helical" evidence="7">
    <location>
        <begin position="152"/>
        <end position="171"/>
    </location>
</feature>
<feature type="transmembrane region" description="Helical" evidence="7">
    <location>
        <begin position="92"/>
        <end position="116"/>
    </location>
</feature>
<dbReference type="GO" id="GO:0016020">
    <property type="term" value="C:membrane"/>
    <property type="evidence" value="ECO:0007669"/>
    <property type="project" value="UniProtKB-SubCell"/>
</dbReference>
<keyword evidence="6 7" id="KW-0472">Membrane</keyword>
<accession>A0A1L8RK76</accession>
<evidence type="ECO:0000256" key="7">
    <source>
        <dbReference type="SAM" id="Phobius"/>
    </source>
</evidence>
<dbReference type="GO" id="GO:0006865">
    <property type="term" value="P:amino acid transport"/>
    <property type="evidence" value="ECO:0007669"/>
    <property type="project" value="UniProtKB-KW"/>
</dbReference>
<dbReference type="PANTHER" id="PTHR43495">
    <property type="entry name" value="GABA PERMEASE"/>
    <property type="match status" value="1"/>
</dbReference>
<feature type="transmembrane region" description="Helical" evidence="7">
    <location>
        <begin position="241"/>
        <end position="258"/>
    </location>
</feature>
<evidence type="ECO:0000256" key="6">
    <source>
        <dbReference type="ARBA" id="ARBA00023136"/>
    </source>
</evidence>
<proteinExistence type="predicted"/>
<evidence type="ECO:0000256" key="5">
    <source>
        <dbReference type="ARBA" id="ARBA00022989"/>
    </source>
</evidence>
<feature type="transmembrane region" description="Helical" evidence="7">
    <location>
        <begin position="393"/>
        <end position="412"/>
    </location>
</feature>
<comment type="subcellular location">
    <subcellularLocation>
        <location evidence="1">Membrane</location>
        <topology evidence="1">Multi-pass membrane protein</topology>
    </subcellularLocation>
</comment>
<gene>
    <name evidence="9" type="ORF">RU97_GL000414</name>
</gene>
<keyword evidence="10" id="KW-1185">Reference proteome</keyword>
<dbReference type="Pfam" id="PF00324">
    <property type="entry name" value="AA_permease"/>
    <property type="match status" value="1"/>
</dbReference>
<dbReference type="EMBL" id="JXKH01000001">
    <property type="protein sequence ID" value="OJG20181.1"/>
    <property type="molecule type" value="Genomic_DNA"/>
</dbReference>
<name>A0A1L8RK76_9ENTE</name>
<feature type="transmembrane region" description="Helical" evidence="7">
    <location>
        <begin position="418"/>
        <end position="436"/>
    </location>
</feature>
<comment type="caution">
    <text evidence="9">The sequence shown here is derived from an EMBL/GenBank/DDBJ whole genome shotgun (WGS) entry which is preliminary data.</text>
</comment>
<dbReference type="AlphaFoldDB" id="A0A1L8RK76"/>
<keyword evidence="3 7" id="KW-0812">Transmembrane</keyword>
<dbReference type="RefSeq" id="WP_067392336.1">
    <property type="nucleotide sequence ID" value="NZ_JXKH01000001.1"/>
</dbReference>
<dbReference type="FunFam" id="1.20.1740.10:FF:000001">
    <property type="entry name" value="Amino acid permease"/>
    <property type="match status" value="1"/>
</dbReference>
<keyword evidence="4" id="KW-0029">Amino-acid transport</keyword>
<feature type="domain" description="Amino acid permease/ SLC12A" evidence="8">
    <location>
        <begin position="13"/>
        <end position="423"/>
    </location>
</feature>
<keyword evidence="2" id="KW-0813">Transport</keyword>
<organism evidence="9 10">
    <name type="scientific">Enterococcus canis</name>
    <dbReference type="NCBI Taxonomy" id="214095"/>
    <lineage>
        <taxon>Bacteria</taxon>
        <taxon>Bacillati</taxon>
        <taxon>Bacillota</taxon>
        <taxon>Bacilli</taxon>
        <taxon>Lactobacillales</taxon>
        <taxon>Enterococcaceae</taxon>
        <taxon>Enterococcus</taxon>
    </lineage>
</organism>
<evidence type="ECO:0000256" key="2">
    <source>
        <dbReference type="ARBA" id="ARBA00022448"/>
    </source>
</evidence>
<dbReference type="PIRSF" id="PIRSF006060">
    <property type="entry name" value="AA_transporter"/>
    <property type="match status" value="1"/>
</dbReference>
<evidence type="ECO:0000256" key="4">
    <source>
        <dbReference type="ARBA" id="ARBA00022970"/>
    </source>
</evidence>
<sequence length="442" mass="48339">MENKLEKQLTSRHITMLALGGAIGAGLFKGAGEAIGIAGPAVMIAFLLGGIILFIVMKGLGRLVLHQEQHNSGLSGLIEPLLGGRAAHFTDWVYWSLWMINIIAEAVAAGSFLQLWFPHTPVWLFVLLIALLTTMINLYSVRLFAETEYWLAFAKISVIILLILFGGYLVIQQFFETGPQAFAQLTANGGFAPHGLKGLMNAMLVVIYSYGGSELIAITVSETADPKKAIPKAIKGVMGRIVSFYLLPLFLLMVIYPWQTLAHTSVSPFVMVFQKMHIPFATDIVNFVIVLALFSSINSGVYASSRTLYFRLKDRTDGPAQALTKLNGHRVPQRAVLFCTGTLYIGVVFSYFLGNDLFNYLVGSLSYSVLLIWLLISFAAWRLAQQQGQKLQLAIGSLAILALLIILCGIFATNNLVVTLVTAGLYGVILLSYRTAPLLKQA</sequence>
<evidence type="ECO:0000313" key="9">
    <source>
        <dbReference type="EMBL" id="OJG20181.1"/>
    </source>
</evidence>
<dbReference type="Gene3D" id="1.20.1740.10">
    <property type="entry name" value="Amino acid/polyamine transporter I"/>
    <property type="match status" value="1"/>
</dbReference>
<feature type="transmembrane region" description="Helical" evidence="7">
    <location>
        <begin position="360"/>
        <end position="381"/>
    </location>
</feature>
<evidence type="ECO:0000256" key="1">
    <source>
        <dbReference type="ARBA" id="ARBA00004141"/>
    </source>
</evidence>
<dbReference type="InterPro" id="IPR004841">
    <property type="entry name" value="AA-permease/SLC12A_dom"/>
</dbReference>
<feature type="transmembrane region" description="Helical" evidence="7">
    <location>
        <begin position="122"/>
        <end position="140"/>
    </location>
</feature>